<dbReference type="OrthoDB" id="3647at2759"/>
<sequence>MSALTGANRKAFDDLSASSHSKPWQHALANQTAEALQQRKDWIGAQWIDAKANPQRRDVRLLDYACGNGAITKALGPYVKTIRGIDISEDMISKYNEAARSSGLSEEAAHAVVGDLCAQKATQDPQFKDQDWYEFDIAVIGLGFHHLEYPDVAMKRLAERLKAETGILVVVDFLPFDEKNNHDHGGNKGEFQEMKHTIKHNGFKPETLRDLYVEAGFEDFEIVALKQPAVMELKTGTVQRTLFVAKGRKSATWWQKFSGWVGGLQDVASGQFKIDKTDAQQWEPGFAKGGEVWNTSKQKDETWNAVPEEQNGPKKPWNMGFQ</sequence>
<evidence type="ECO:0000256" key="1">
    <source>
        <dbReference type="SAM" id="MobiDB-lite"/>
    </source>
</evidence>
<evidence type="ECO:0000313" key="3">
    <source>
        <dbReference type="Proteomes" id="UP000073492"/>
    </source>
</evidence>
<dbReference type="CDD" id="cd02440">
    <property type="entry name" value="AdoMet_MTases"/>
    <property type="match status" value="1"/>
</dbReference>
<feature type="region of interest" description="Disordered" evidence="1">
    <location>
        <begin position="302"/>
        <end position="322"/>
    </location>
</feature>
<comment type="caution">
    <text evidence="2">The sequence shown here is derived from an EMBL/GenBank/DDBJ whole genome shotgun (WGS) entry which is preliminary data.</text>
</comment>
<reference evidence="2 3" key="1">
    <citation type="submission" date="2015-07" db="EMBL/GenBank/DDBJ databases">
        <title>Comparative genomics of the Sigatoka disease complex on banana suggests a link between parallel evolutionary changes in Pseudocercospora fijiensis and Pseudocercospora eumusae and increased virulence on the banana host.</title>
        <authorList>
            <person name="Chang T.-C."/>
            <person name="Salvucci A."/>
            <person name="Crous P.W."/>
            <person name="Stergiopoulos I."/>
        </authorList>
    </citation>
    <scope>NUCLEOTIDE SEQUENCE [LARGE SCALE GENOMIC DNA]</scope>
    <source>
        <strain evidence="2 3">CBS 116634</strain>
    </source>
</reference>
<organism evidence="2 3">
    <name type="scientific">Pseudocercospora musae</name>
    <dbReference type="NCBI Taxonomy" id="113226"/>
    <lineage>
        <taxon>Eukaryota</taxon>
        <taxon>Fungi</taxon>
        <taxon>Dikarya</taxon>
        <taxon>Ascomycota</taxon>
        <taxon>Pezizomycotina</taxon>
        <taxon>Dothideomycetes</taxon>
        <taxon>Dothideomycetidae</taxon>
        <taxon>Mycosphaerellales</taxon>
        <taxon>Mycosphaerellaceae</taxon>
        <taxon>Pseudocercospora</taxon>
    </lineage>
</organism>
<dbReference type="EMBL" id="LFZO01000800">
    <property type="protein sequence ID" value="KXS97105.1"/>
    <property type="molecule type" value="Genomic_DNA"/>
</dbReference>
<evidence type="ECO:0000313" key="2">
    <source>
        <dbReference type="EMBL" id="KXS97105.1"/>
    </source>
</evidence>
<proteinExistence type="predicted"/>
<dbReference type="PANTHER" id="PTHR43861">
    <property type="entry name" value="TRANS-ACONITATE 2-METHYLTRANSFERASE-RELATED"/>
    <property type="match status" value="1"/>
</dbReference>
<dbReference type="InterPro" id="IPR029063">
    <property type="entry name" value="SAM-dependent_MTases_sf"/>
</dbReference>
<dbReference type="AlphaFoldDB" id="A0A139H3Q8"/>
<dbReference type="SUPFAM" id="SSF53335">
    <property type="entry name" value="S-adenosyl-L-methionine-dependent methyltransferases"/>
    <property type="match status" value="1"/>
</dbReference>
<accession>A0A139H3Q8</accession>
<dbReference type="Pfam" id="PF13489">
    <property type="entry name" value="Methyltransf_23"/>
    <property type="match status" value="1"/>
</dbReference>
<dbReference type="Proteomes" id="UP000073492">
    <property type="component" value="Unassembled WGS sequence"/>
</dbReference>
<dbReference type="Gene3D" id="3.40.50.150">
    <property type="entry name" value="Vaccinia Virus protein VP39"/>
    <property type="match status" value="1"/>
</dbReference>
<name>A0A139H3Q8_9PEZI</name>
<evidence type="ECO:0008006" key="4">
    <source>
        <dbReference type="Google" id="ProtNLM"/>
    </source>
</evidence>
<dbReference type="STRING" id="113226.A0A139H3Q8"/>
<gene>
    <name evidence="2" type="ORF">AC579_1317</name>
</gene>
<keyword evidence="3" id="KW-1185">Reference proteome</keyword>
<protein>
    <recommendedName>
        <fullName evidence="4">Methyltransferase domain-containing protein</fullName>
    </recommendedName>
</protein>